<dbReference type="GeneID" id="56078791"/>
<gene>
    <name evidence="2" type="ORF">HZS55_12970</name>
</gene>
<evidence type="ECO:0000256" key="1">
    <source>
        <dbReference type="SAM" id="MobiDB-lite"/>
    </source>
</evidence>
<accession>A0A7D5PAB0</accession>
<name>A0A7D5PAB0_9EURY</name>
<dbReference type="AlphaFoldDB" id="A0A7D5PAB0"/>
<protein>
    <submittedName>
        <fullName evidence="2">Uncharacterized protein</fullName>
    </submittedName>
</protein>
<keyword evidence="3" id="KW-1185">Reference proteome</keyword>
<dbReference type="KEGG" id="hrr:HZS55_12970"/>
<feature type="region of interest" description="Disordered" evidence="1">
    <location>
        <begin position="37"/>
        <end position="58"/>
    </location>
</feature>
<sequence length="58" mass="7046">MIEQPRNYGLDEFPDVIIEVRDDQLTDELEDVYVEQMRKRDQDPNEDYNIPDEFRQVA</sequence>
<dbReference type="Proteomes" id="UP000509667">
    <property type="component" value="Chromosome"/>
</dbReference>
<organism evidence="2 3">
    <name type="scientific">Halosimplex rubrum</name>
    <dbReference type="NCBI Taxonomy" id="869889"/>
    <lineage>
        <taxon>Archaea</taxon>
        <taxon>Methanobacteriati</taxon>
        <taxon>Methanobacteriota</taxon>
        <taxon>Stenosarchaea group</taxon>
        <taxon>Halobacteria</taxon>
        <taxon>Halobacteriales</taxon>
        <taxon>Haloarculaceae</taxon>
        <taxon>Halosimplex</taxon>
    </lineage>
</organism>
<dbReference type="EMBL" id="CP058910">
    <property type="protein sequence ID" value="QLH78160.1"/>
    <property type="molecule type" value="Genomic_DNA"/>
</dbReference>
<evidence type="ECO:0000313" key="3">
    <source>
        <dbReference type="Proteomes" id="UP000509667"/>
    </source>
</evidence>
<reference evidence="2 3" key="1">
    <citation type="submission" date="2020-07" db="EMBL/GenBank/DDBJ databases">
        <title>Halosimplex pelagicum sp. nov. and Halosimplex rubrum sp. nov., isolated from salted brown alga Laminaria, and emended description of the genus Halosimplex.</title>
        <authorList>
            <person name="Cui H."/>
        </authorList>
    </citation>
    <scope>NUCLEOTIDE SEQUENCE [LARGE SCALE GENOMIC DNA]</scope>
    <source>
        <strain evidence="2 3">R27</strain>
    </source>
</reference>
<evidence type="ECO:0000313" key="2">
    <source>
        <dbReference type="EMBL" id="QLH78160.1"/>
    </source>
</evidence>
<dbReference type="RefSeq" id="WP_179908082.1">
    <property type="nucleotide sequence ID" value="NZ_CP058910.1"/>
</dbReference>
<proteinExistence type="predicted"/>